<dbReference type="AlphaFoldDB" id="A0A1F2PBD8"/>
<keyword evidence="1" id="KW-0812">Transmembrane</keyword>
<gene>
    <name evidence="2" type="ORF">SCAL_000651</name>
</gene>
<feature type="transmembrane region" description="Helical" evidence="1">
    <location>
        <begin position="77"/>
        <end position="99"/>
    </location>
</feature>
<dbReference type="Pfam" id="PF19094">
    <property type="entry name" value="EMC6_arch"/>
    <property type="match status" value="1"/>
</dbReference>
<dbReference type="Proteomes" id="UP000186940">
    <property type="component" value="Unassembled WGS sequence"/>
</dbReference>
<keyword evidence="1" id="KW-1133">Transmembrane helix</keyword>
<name>A0A1F2PBD8_9EURY</name>
<protein>
    <submittedName>
        <fullName evidence="2">Uncharacterized protein</fullName>
    </submittedName>
</protein>
<keyword evidence="3" id="KW-1185">Reference proteome</keyword>
<accession>A0A1F2PBD8</accession>
<proteinExistence type="predicted"/>
<dbReference type="EMBL" id="LYOS01000002">
    <property type="protein sequence ID" value="OFV68011.1"/>
    <property type="molecule type" value="Genomic_DNA"/>
</dbReference>
<organism evidence="2 3">
    <name type="scientific">Candidatus Syntropharchaeum caldarium</name>
    <dbReference type="NCBI Taxonomy" id="1838285"/>
    <lineage>
        <taxon>Archaea</taxon>
        <taxon>Methanobacteriati</taxon>
        <taxon>Methanobacteriota</taxon>
        <taxon>Stenosarchaea group</taxon>
        <taxon>Methanomicrobia</taxon>
        <taxon>Methanosarcinales</taxon>
        <taxon>ANME-2 cluster</taxon>
        <taxon>Candidatus Syntropharchaeum</taxon>
    </lineage>
</organism>
<evidence type="ECO:0000256" key="1">
    <source>
        <dbReference type="SAM" id="Phobius"/>
    </source>
</evidence>
<evidence type="ECO:0000313" key="2">
    <source>
        <dbReference type="EMBL" id="OFV68011.1"/>
    </source>
</evidence>
<dbReference type="InterPro" id="IPR043941">
    <property type="entry name" value="EMC6-arch"/>
</dbReference>
<dbReference type="STRING" id="1838285.SCAL_000651"/>
<evidence type="ECO:0000313" key="3">
    <source>
        <dbReference type="Proteomes" id="UP000186940"/>
    </source>
</evidence>
<feature type="transmembrane region" description="Helical" evidence="1">
    <location>
        <begin position="46"/>
        <end position="65"/>
    </location>
</feature>
<keyword evidence="1" id="KW-0472">Membrane</keyword>
<sequence>MIEDAEVDKHREYVEGIIKTAVPLFAGALAGTISYLLDPSNPKNNLGWVVLFGAILLQVFIYPRFSIDVKSFRIKEWFYLIFMTFITWFVFWGILLMTFTP</sequence>
<reference evidence="2" key="1">
    <citation type="submission" date="2016-05" db="EMBL/GenBank/DDBJ databases">
        <title>Microbial consortia oxidize butane by reversing methanogenesis.</title>
        <authorList>
            <person name="Laso-Perez R."/>
            <person name="Richter M."/>
            <person name="Wegener G."/>
            <person name="Musat F."/>
        </authorList>
    </citation>
    <scope>NUCLEOTIDE SEQUENCE [LARGE SCALE GENOMIC DNA]</scope>
    <source>
        <strain evidence="2">BOX2</strain>
    </source>
</reference>
<comment type="caution">
    <text evidence="2">The sequence shown here is derived from an EMBL/GenBank/DDBJ whole genome shotgun (WGS) entry which is preliminary data.</text>
</comment>